<dbReference type="RefSeq" id="WP_193538434.1">
    <property type="nucleotide sequence ID" value="NZ_JADCLJ010000022.1"/>
</dbReference>
<dbReference type="Gene3D" id="3.20.80.10">
    <property type="entry name" value="Regulatory factor, effector binding domain"/>
    <property type="match status" value="1"/>
</dbReference>
<comment type="caution">
    <text evidence="2">The sequence shown here is derived from an EMBL/GenBank/DDBJ whole genome shotgun (WGS) entry which is preliminary data.</text>
</comment>
<dbReference type="Pfam" id="PF06445">
    <property type="entry name" value="GyrI-like"/>
    <property type="match status" value="1"/>
</dbReference>
<name>A0ABR9QN72_9BACI</name>
<accession>A0ABR9QN72</accession>
<dbReference type="Proteomes" id="UP001516662">
    <property type="component" value="Unassembled WGS sequence"/>
</dbReference>
<reference evidence="2 3" key="1">
    <citation type="submission" date="2020-10" db="EMBL/GenBank/DDBJ databases">
        <title>Bacillus sp. HD4P25, an endophyte from a halophyte.</title>
        <authorList>
            <person name="Sun J.-Q."/>
        </authorList>
    </citation>
    <scope>NUCLEOTIDE SEQUENCE [LARGE SCALE GENOMIC DNA]</scope>
    <source>
        <strain evidence="2 3">YIM 93174</strain>
    </source>
</reference>
<dbReference type="EMBL" id="JADCLJ010000022">
    <property type="protein sequence ID" value="MBE4909614.1"/>
    <property type="molecule type" value="Genomic_DNA"/>
</dbReference>
<dbReference type="InterPro" id="IPR011256">
    <property type="entry name" value="Reg_factor_effector_dom_sf"/>
</dbReference>
<dbReference type="SUPFAM" id="SSF55136">
    <property type="entry name" value="Probable bacterial effector-binding domain"/>
    <property type="match status" value="1"/>
</dbReference>
<sequence length="193" mass="22606">MRVNDFRKIHKSVYSLKQGMIEVIDIPELQFVVAHGEGERNVYRMHDGDTIWSISRVVNRLKDMTKLGMDYKFKLMPLEVIWTGEIGEWTAMMQVPNLITEGMFSEAIQELEFRKRSVRVPVYLKNNHQGRCVQALHVGSYNNVYETLEDVLNFCKENGLVVKNRSHREIYINQPFCNEPSKLQTIVRVEVED</sequence>
<protein>
    <submittedName>
        <fullName evidence="2">GyrI-like domain-containing protein</fullName>
    </submittedName>
</protein>
<evidence type="ECO:0000313" key="2">
    <source>
        <dbReference type="EMBL" id="MBE4909614.1"/>
    </source>
</evidence>
<feature type="domain" description="GyrI-like small molecule binding" evidence="1">
    <location>
        <begin position="128"/>
        <end position="187"/>
    </location>
</feature>
<proteinExistence type="predicted"/>
<dbReference type="InterPro" id="IPR029442">
    <property type="entry name" value="GyrI-like"/>
</dbReference>
<evidence type="ECO:0000259" key="1">
    <source>
        <dbReference type="Pfam" id="PF06445"/>
    </source>
</evidence>
<organism evidence="2 3">
    <name type="scientific">Litchfieldia luteola</name>
    <dbReference type="NCBI Taxonomy" id="682179"/>
    <lineage>
        <taxon>Bacteria</taxon>
        <taxon>Bacillati</taxon>
        <taxon>Bacillota</taxon>
        <taxon>Bacilli</taxon>
        <taxon>Bacillales</taxon>
        <taxon>Bacillaceae</taxon>
        <taxon>Litchfieldia</taxon>
    </lineage>
</organism>
<evidence type="ECO:0000313" key="3">
    <source>
        <dbReference type="Proteomes" id="UP001516662"/>
    </source>
</evidence>
<keyword evidence="3" id="KW-1185">Reference proteome</keyword>
<gene>
    <name evidence="2" type="ORF">IMZ08_16295</name>
</gene>